<feature type="signal peptide" evidence="10">
    <location>
        <begin position="1"/>
        <end position="37"/>
    </location>
</feature>
<dbReference type="PRINTS" id="PR00741">
    <property type="entry name" value="GLHYDRLASE29"/>
</dbReference>
<dbReference type="InterPro" id="IPR006585">
    <property type="entry name" value="FTP1"/>
</dbReference>
<keyword evidence="6" id="KW-0378">Hydrolase</keyword>
<evidence type="ECO:0000256" key="9">
    <source>
        <dbReference type="ARBA" id="ARBA00023295"/>
    </source>
</evidence>
<accession>A0A4Q2JU33</accession>
<keyword evidence="5 10" id="KW-0732">Signal</keyword>
<dbReference type="EC" id="3.2.1.51" evidence="3"/>
<dbReference type="InterPro" id="IPR057739">
    <property type="entry name" value="Glyco_hydro_29_N"/>
</dbReference>
<protein>
    <recommendedName>
        <fullName evidence="3">alpha-L-fucosidase</fullName>
        <ecNumber evidence="3">3.2.1.51</ecNumber>
    </recommendedName>
</protein>
<evidence type="ECO:0000256" key="4">
    <source>
        <dbReference type="ARBA" id="ARBA00022723"/>
    </source>
</evidence>
<sequence length="729" mass="77161">MSVETRRTVRGRRSTRLLVTGAAVAALVLPPVTTAFAAEPVISSARAAVDPGTQELRNLLAAARTSQSSTQGDRIAEYAQDGDTDGGSVALTGDDENAWWGADLGAVKLIERLDISQGSGASQQLDDFYVLTSTMPFASEDLAATLSQPGVSAEHVTAPAAGPISVELGEQARHMRIQSAGTGPLALAEVQAFGDETLAPSDGTAEGAEFVAENQFGMFLHYGMGTMTNVQWADPNTPASAFNPGADVDPAVWTDAMTSAGMDFGVLTAKHHDGHALWPTRYSDYSIANSPYQGGEGDLVGDYVQAMRDADLSVGLYFSIWDRHNGEPVSLIKNQLREILTRYGTIDYLWFDGWGWHIPYSQVEYAGLREFIHQVSPETVVANNDHFSDLATTDVLVWEVPVQGFPPADDPRPKDASDTLDANSTWFHTTSTGAPKSARAIVSSLNRLNAGNSLYLLNVGPDKDGSIPASHLARLAEIGEMRQNPPGENIAVGKPATQSSTYTDAGTALSASRGVDGNFSTFAHTNSEKNAWWQLDLGAVTGLSGVELYNRTDCCTARNTDYYLFISKEPFDTSLTPEQQAAVPGVWSHHDTGQMAVPTSVATPVDGRYVMVQLAGTNYLALPEVAVYPTTRTLDVSVEATARCLGGKAFVTVRARNNEDVPAAVTFESPFGTKSFAAVAPDASAVHSFTTRAVTVAAGAVSVEATATVGGAPVTTTTDAAYASKTCGG</sequence>
<dbReference type="SUPFAM" id="SSF49785">
    <property type="entry name" value="Galactose-binding domain-like"/>
    <property type="match status" value="2"/>
</dbReference>
<dbReference type="InterPro" id="IPR016286">
    <property type="entry name" value="FUC_metazoa-typ"/>
</dbReference>
<dbReference type="SMART" id="SM00607">
    <property type="entry name" value="FTP"/>
    <property type="match status" value="1"/>
</dbReference>
<dbReference type="Proteomes" id="UP000292935">
    <property type="component" value="Unassembled WGS sequence"/>
</dbReference>
<reference evidence="12 13" key="1">
    <citation type="submission" date="2019-01" db="EMBL/GenBank/DDBJ databases">
        <authorList>
            <person name="Li J."/>
        </authorList>
    </citation>
    <scope>NUCLEOTIDE SEQUENCE [LARGE SCALE GENOMIC DNA]</scope>
    <source>
        <strain evidence="12 13">CCUG 35506</strain>
    </source>
</reference>
<dbReference type="GO" id="GO:0004560">
    <property type="term" value="F:alpha-L-fucosidase activity"/>
    <property type="evidence" value="ECO:0007669"/>
    <property type="project" value="InterPro"/>
</dbReference>
<dbReference type="GO" id="GO:0006004">
    <property type="term" value="P:fucose metabolic process"/>
    <property type="evidence" value="ECO:0007669"/>
    <property type="project" value="InterPro"/>
</dbReference>
<dbReference type="Gene3D" id="3.20.20.80">
    <property type="entry name" value="Glycosidases"/>
    <property type="match status" value="1"/>
</dbReference>
<evidence type="ECO:0000256" key="7">
    <source>
        <dbReference type="ARBA" id="ARBA00022837"/>
    </source>
</evidence>
<dbReference type="OrthoDB" id="5526311at2"/>
<gene>
    <name evidence="12" type="ORF">ESP57_03125</name>
</gene>
<comment type="function">
    <text evidence="1">Alpha-L-fucosidase is responsible for hydrolyzing the alpha-1,6-linked fucose joined to the reducing-end N-acetylglucosamine of the carbohydrate moieties of glycoproteins.</text>
</comment>
<evidence type="ECO:0000313" key="13">
    <source>
        <dbReference type="Proteomes" id="UP000292935"/>
    </source>
</evidence>
<evidence type="ECO:0000256" key="10">
    <source>
        <dbReference type="SAM" id="SignalP"/>
    </source>
</evidence>
<dbReference type="Pfam" id="PF01120">
    <property type="entry name" value="Alpha_L_fucos"/>
    <property type="match status" value="1"/>
</dbReference>
<evidence type="ECO:0000256" key="6">
    <source>
        <dbReference type="ARBA" id="ARBA00022801"/>
    </source>
</evidence>
<dbReference type="InterPro" id="IPR008979">
    <property type="entry name" value="Galactose-bd-like_sf"/>
</dbReference>
<proteinExistence type="inferred from homology"/>
<keyword evidence="7" id="KW-0106">Calcium</keyword>
<evidence type="ECO:0000256" key="8">
    <source>
        <dbReference type="ARBA" id="ARBA00023157"/>
    </source>
</evidence>
<dbReference type="InterPro" id="IPR017853">
    <property type="entry name" value="GH"/>
</dbReference>
<dbReference type="Gene3D" id="2.60.120.260">
    <property type="entry name" value="Galactose-binding domain-like"/>
    <property type="match status" value="2"/>
</dbReference>
<keyword evidence="9" id="KW-0326">Glycosidase</keyword>
<dbReference type="SUPFAM" id="SSF51445">
    <property type="entry name" value="(Trans)glycosidases"/>
    <property type="match status" value="1"/>
</dbReference>
<comment type="caution">
    <text evidence="12">The sequence shown here is derived from an EMBL/GenBank/DDBJ whole genome shotgun (WGS) entry which is preliminary data.</text>
</comment>
<evidence type="ECO:0000259" key="11">
    <source>
        <dbReference type="SMART" id="SM00607"/>
    </source>
</evidence>
<dbReference type="PANTHER" id="PTHR10030:SF37">
    <property type="entry name" value="ALPHA-L-FUCOSIDASE-RELATED"/>
    <property type="match status" value="1"/>
</dbReference>
<keyword evidence="13" id="KW-1185">Reference proteome</keyword>
<dbReference type="GO" id="GO:0046872">
    <property type="term" value="F:metal ion binding"/>
    <property type="evidence" value="ECO:0007669"/>
    <property type="project" value="UniProtKB-KW"/>
</dbReference>
<dbReference type="AlphaFoldDB" id="A0A4Q2JU33"/>
<dbReference type="GO" id="GO:0016139">
    <property type="term" value="P:glycoside catabolic process"/>
    <property type="evidence" value="ECO:0007669"/>
    <property type="project" value="TreeGrafter"/>
</dbReference>
<evidence type="ECO:0000313" key="12">
    <source>
        <dbReference type="EMBL" id="RXZ50804.1"/>
    </source>
</evidence>
<dbReference type="SMART" id="SM00812">
    <property type="entry name" value="Alpha_L_fucos"/>
    <property type="match status" value="1"/>
</dbReference>
<evidence type="ECO:0000256" key="5">
    <source>
        <dbReference type="ARBA" id="ARBA00022729"/>
    </source>
</evidence>
<evidence type="ECO:0000256" key="3">
    <source>
        <dbReference type="ARBA" id="ARBA00012662"/>
    </source>
</evidence>
<keyword evidence="4" id="KW-0479">Metal-binding</keyword>
<feature type="chain" id="PRO_5020934573" description="alpha-L-fucosidase" evidence="10">
    <location>
        <begin position="38"/>
        <end position="729"/>
    </location>
</feature>
<dbReference type="Pfam" id="PF22633">
    <property type="entry name" value="F5_F8_type_C_2"/>
    <property type="match status" value="1"/>
</dbReference>
<evidence type="ECO:0000256" key="2">
    <source>
        <dbReference type="ARBA" id="ARBA00007951"/>
    </source>
</evidence>
<dbReference type="InterPro" id="IPR000933">
    <property type="entry name" value="Glyco_hydro_29"/>
</dbReference>
<dbReference type="PANTHER" id="PTHR10030">
    <property type="entry name" value="ALPHA-L-FUCOSIDASE"/>
    <property type="match status" value="1"/>
</dbReference>
<feature type="domain" description="Fucolectin tachylectin-4 pentraxin-1" evidence="11">
    <location>
        <begin position="487"/>
        <end position="637"/>
    </location>
</feature>
<keyword evidence="8" id="KW-1015">Disulfide bond</keyword>
<comment type="similarity">
    <text evidence="2">Belongs to the glycosyl hydrolase 29 family.</text>
</comment>
<dbReference type="EMBL" id="SDPO01000001">
    <property type="protein sequence ID" value="RXZ50804.1"/>
    <property type="molecule type" value="Genomic_DNA"/>
</dbReference>
<name>A0A4Q2JU33_9MICO</name>
<organism evidence="12 13">
    <name type="scientific">Agromyces fucosus</name>
    <dbReference type="NCBI Taxonomy" id="41985"/>
    <lineage>
        <taxon>Bacteria</taxon>
        <taxon>Bacillati</taxon>
        <taxon>Actinomycetota</taxon>
        <taxon>Actinomycetes</taxon>
        <taxon>Micrococcales</taxon>
        <taxon>Microbacteriaceae</taxon>
        <taxon>Agromyces</taxon>
    </lineage>
</organism>
<dbReference type="GO" id="GO:0005764">
    <property type="term" value="C:lysosome"/>
    <property type="evidence" value="ECO:0007669"/>
    <property type="project" value="TreeGrafter"/>
</dbReference>
<evidence type="ECO:0000256" key="1">
    <source>
        <dbReference type="ARBA" id="ARBA00004071"/>
    </source>
</evidence>